<evidence type="ECO:0000256" key="3">
    <source>
        <dbReference type="ARBA" id="ARBA00022664"/>
    </source>
</evidence>
<evidence type="ECO:0000256" key="1">
    <source>
        <dbReference type="ARBA" id="ARBA00004123"/>
    </source>
</evidence>
<reference evidence="7 8" key="1">
    <citation type="journal article" date="2011" name="J. Gen. Appl. Microbiol.">
        <title>Draft genome sequencing of the enigmatic yeast Saitoella complicata.</title>
        <authorList>
            <person name="Nishida H."/>
            <person name="Hamamoto M."/>
            <person name="Sugiyama J."/>
        </authorList>
    </citation>
    <scope>NUCLEOTIDE SEQUENCE [LARGE SCALE GENOMIC DNA]</scope>
    <source>
        <strain evidence="7 8">NRRL Y-17804</strain>
    </source>
</reference>
<evidence type="ECO:0000256" key="2">
    <source>
        <dbReference type="ARBA" id="ARBA00010313"/>
    </source>
</evidence>
<evidence type="ECO:0000313" key="8">
    <source>
        <dbReference type="Proteomes" id="UP000033140"/>
    </source>
</evidence>
<evidence type="ECO:0000256" key="5">
    <source>
        <dbReference type="ARBA" id="ARBA00023242"/>
    </source>
</evidence>
<dbReference type="GO" id="GO:0006397">
    <property type="term" value="P:mRNA processing"/>
    <property type="evidence" value="ECO:0007669"/>
    <property type="project" value="UniProtKB-KW"/>
</dbReference>
<dbReference type="GO" id="GO:0008380">
    <property type="term" value="P:RNA splicing"/>
    <property type="evidence" value="ECO:0007669"/>
    <property type="project" value="UniProtKB-KW"/>
</dbReference>
<dbReference type="PANTHER" id="PTHR15217">
    <property type="entry name" value="WILMS' TUMOR 1-ASSOCIATING PROTEIN"/>
    <property type="match status" value="1"/>
</dbReference>
<dbReference type="PANTHER" id="PTHR15217:SF0">
    <property type="entry name" value="PRE-MRNA-SPLICING REGULATOR WTAP"/>
    <property type="match status" value="1"/>
</dbReference>
<evidence type="ECO:0000256" key="4">
    <source>
        <dbReference type="ARBA" id="ARBA00023187"/>
    </source>
</evidence>
<keyword evidence="4" id="KW-0508">mRNA splicing</keyword>
<dbReference type="STRING" id="698492.A0A0E9NQ64"/>
<dbReference type="EMBL" id="BACD03000056">
    <property type="protein sequence ID" value="GAO51979.1"/>
    <property type="molecule type" value="Genomic_DNA"/>
</dbReference>
<keyword evidence="5" id="KW-0539">Nucleus</keyword>
<accession>A0A0E9NQ64</accession>
<evidence type="ECO:0000256" key="6">
    <source>
        <dbReference type="SAM" id="MobiDB-lite"/>
    </source>
</evidence>
<keyword evidence="8" id="KW-1185">Reference proteome</keyword>
<reference evidence="7 8" key="2">
    <citation type="journal article" date="2014" name="J. Gen. Appl. Microbiol.">
        <title>The early diverging ascomycetous budding yeast Saitoella complicata has three histone deacetylases belonging to the Clr6, Hos2, and Rpd3 lineages.</title>
        <authorList>
            <person name="Nishida H."/>
            <person name="Matsumoto T."/>
            <person name="Kondo S."/>
            <person name="Hamamoto M."/>
            <person name="Yoshikawa H."/>
        </authorList>
    </citation>
    <scope>NUCLEOTIDE SEQUENCE [LARGE SCALE GENOMIC DNA]</scope>
    <source>
        <strain evidence="7 8">NRRL Y-17804</strain>
    </source>
</reference>
<dbReference type="Pfam" id="PF17098">
    <property type="entry name" value="Wtap"/>
    <property type="match status" value="1"/>
</dbReference>
<name>A0A0E9NQ64_SAICN</name>
<gene>
    <name evidence="7" type="ORF">G7K_6067-t1</name>
</gene>
<protein>
    <recommendedName>
        <fullName evidence="9">TATA element modulatory factor 1 TATA binding domain-containing protein</fullName>
    </recommendedName>
</protein>
<dbReference type="GO" id="GO:0005634">
    <property type="term" value="C:nucleus"/>
    <property type="evidence" value="ECO:0007669"/>
    <property type="project" value="UniProtKB-SubCell"/>
</dbReference>
<evidence type="ECO:0008006" key="9">
    <source>
        <dbReference type="Google" id="ProtNLM"/>
    </source>
</evidence>
<dbReference type="InterPro" id="IPR033757">
    <property type="entry name" value="WTAP"/>
</dbReference>
<feature type="region of interest" description="Disordered" evidence="6">
    <location>
        <begin position="1"/>
        <end position="30"/>
    </location>
</feature>
<dbReference type="OMA" id="DTQCVEL"/>
<reference evidence="7 8" key="3">
    <citation type="journal article" date="2015" name="Genome Announc.">
        <title>Draft Genome Sequence of the Archiascomycetous Yeast Saitoella complicata.</title>
        <authorList>
            <person name="Yamauchi K."/>
            <person name="Kondo S."/>
            <person name="Hamamoto M."/>
            <person name="Takahashi Y."/>
            <person name="Ogura Y."/>
            <person name="Hayashi T."/>
            <person name="Nishida H."/>
        </authorList>
    </citation>
    <scope>NUCLEOTIDE SEQUENCE [LARGE SCALE GENOMIC DNA]</scope>
    <source>
        <strain evidence="7 8">NRRL Y-17804</strain>
    </source>
</reference>
<organism evidence="7 8">
    <name type="scientific">Saitoella complicata (strain BCRC 22490 / CBS 7301 / JCM 7358 / NBRC 10748 / NRRL Y-17804)</name>
    <dbReference type="NCBI Taxonomy" id="698492"/>
    <lineage>
        <taxon>Eukaryota</taxon>
        <taxon>Fungi</taxon>
        <taxon>Dikarya</taxon>
        <taxon>Ascomycota</taxon>
        <taxon>Taphrinomycotina</taxon>
        <taxon>Taphrinomycotina incertae sedis</taxon>
        <taxon>Saitoella</taxon>
    </lineage>
</organism>
<comment type="similarity">
    <text evidence="2">Belongs to the fl(2)d family.</text>
</comment>
<dbReference type="AlphaFoldDB" id="A0A0E9NQ64"/>
<comment type="subcellular location">
    <subcellularLocation>
        <location evidence="1">Nucleus</location>
    </subcellularLocation>
</comment>
<proteinExistence type="inferred from homology"/>
<dbReference type="Proteomes" id="UP000033140">
    <property type="component" value="Unassembled WGS sequence"/>
</dbReference>
<comment type="caution">
    <text evidence="7">The sequence shown here is derived from an EMBL/GenBank/DDBJ whole genome shotgun (WGS) entry which is preliminary data.</text>
</comment>
<sequence length="207" mass="22938">MEPPPNPPSLLSQFSTTSTADPPSSPPIQSGELRHKAILRKKEAEVQSLLQEVQRLSTLLSAGGGKTGQFTVDPAIDRAFRTLKFQLDAKDEEISKLREDLEVLSASDNVNAVPLETSALLRRLHTKLSQTLSENRTLGSMLSASRSAQRELELSLRVRENEVLRARVSELEGLVGEMDREQEEMVGVVEGLRGTVGRYEEKYGRLD</sequence>
<keyword evidence="3" id="KW-0507">mRNA processing</keyword>
<dbReference type="GO" id="GO:0000381">
    <property type="term" value="P:regulation of alternative mRNA splicing, via spliceosome"/>
    <property type="evidence" value="ECO:0007669"/>
    <property type="project" value="InterPro"/>
</dbReference>
<dbReference type="RefSeq" id="XP_019025860.1">
    <property type="nucleotide sequence ID" value="XM_019169687.1"/>
</dbReference>
<dbReference type="GO" id="GO:0016556">
    <property type="term" value="P:mRNA modification"/>
    <property type="evidence" value="ECO:0007669"/>
    <property type="project" value="InterPro"/>
</dbReference>
<evidence type="ECO:0000313" key="7">
    <source>
        <dbReference type="EMBL" id="GAO51979.1"/>
    </source>
</evidence>